<reference evidence="1 2" key="2">
    <citation type="submission" date="2008-10" db="EMBL/GenBank/DDBJ databases">
        <authorList>
            <person name="Fulton L."/>
            <person name="Clifton S."/>
            <person name="Fulton B."/>
            <person name="Xu J."/>
            <person name="Minx P."/>
            <person name="Pepin K.H."/>
            <person name="Johnson M."/>
            <person name="Bhonagiri V."/>
            <person name="Nash W.E."/>
            <person name="Mardis E.R."/>
            <person name="Wilson R.K."/>
        </authorList>
    </citation>
    <scope>NUCLEOTIDE SEQUENCE [LARGE SCALE GENOMIC DNA]</scope>
    <source>
        <strain evidence="1 2">ATCC 29098</strain>
    </source>
</reference>
<dbReference type="AlphaFoldDB" id="B6WUU4"/>
<accession>B6WUU4</accession>
<gene>
    <name evidence="1" type="ORF">DESPIG_01855</name>
</gene>
<evidence type="ECO:0000313" key="1">
    <source>
        <dbReference type="EMBL" id="EEB33258.1"/>
    </source>
</evidence>
<comment type="caution">
    <text evidence="1">The sequence shown here is derived from an EMBL/GenBank/DDBJ whole genome shotgun (WGS) entry which is preliminary data.</text>
</comment>
<dbReference type="EMBL" id="ABXU01000058">
    <property type="protein sequence ID" value="EEB33258.1"/>
    <property type="molecule type" value="Genomic_DNA"/>
</dbReference>
<protein>
    <submittedName>
        <fullName evidence="1">Uncharacterized protein</fullName>
    </submittedName>
</protein>
<name>B6WUU4_9BACT</name>
<reference evidence="1 2" key="1">
    <citation type="submission" date="2008-10" db="EMBL/GenBank/DDBJ databases">
        <title>Draft genome sequence of Desulvovibrio piger (ATCC 29098).</title>
        <authorList>
            <person name="Sudarsanam P."/>
            <person name="Ley R."/>
            <person name="Guruge J."/>
            <person name="Turnbaugh P.J."/>
            <person name="Mahowald M."/>
            <person name="Liep D."/>
            <person name="Gordon J."/>
        </authorList>
    </citation>
    <scope>NUCLEOTIDE SEQUENCE [LARGE SCALE GENOMIC DNA]</scope>
    <source>
        <strain evidence="1 2">ATCC 29098</strain>
    </source>
</reference>
<dbReference type="HOGENOM" id="CLU_2952939_0_0_7"/>
<organism evidence="1 2">
    <name type="scientific">Desulfovibrio piger ATCC 29098</name>
    <dbReference type="NCBI Taxonomy" id="411464"/>
    <lineage>
        <taxon>Bacteria</taxon>
        <taxon>Pseudomonadati</taxon>
        <taxon>Thermodesulfobacteriota</taxon>
        <taxon>Desulfovibrionia</taxon>
        <taxon>Desulfovibrionales</taxon>
        <taxon>Desulfovibrionaceae</taxon>
        <taxon>Desulfovibrio</taxon>
    </lineage>
</organism>
<sequence>MSTCCGKLFSKMGKDATARPGLSPAAGEASVFYGRGLPNAGGGRMVAPFSGRGASPHRR</sequence>
<dbReference type="Proteomes" id="UP000003676">
    <property type="component" value="Unassembled WGS sequence"/>
</dbReference>
<evidence type="ECO:0000313" key="2">
    <source>
        <dbReference type="Proteomes" id="UP000003676"/>
    </source>
</evidence>
<proteinExistence type="predicted"/>